<dbReference type="PANTHER" id="PTHR33678">
    <property type="entry name" value="BLL1576 PROTEIN"/>
    <property type="match status" value="1"/>
</dbReference>
<dbReference type="Pfam" id="PF13817">
    <property type="entry name" value="DDE_Tnp_IS66_C"/>
    <property type="match status" value="1"/>
</dbReference>
<organism evidence="3 4">
    <name type="scientific">Turicibacter faecis</name>
    <dbReference type="NCBI Taxonomy" id="2963365"/>
    <lineage>
        <taxon>Bacteria</taxon>
        <taxon>Bacillati</taxon>
        <taxon>Bacillota</taxon>
        <taxon>Erysipelotrichia</taxon>
        <taxon>Erysipelotrichales</taxon>
        <taxon>Turicibacteraceae</taxon>
        <taxon>Turicibacter</taxon>
    </lineage>
</organism>
<evidence type="ECO:0008006" key="5">
    <source>
        <dbReference type="Google" id="ProtNLM"/>
    </source>
</evidence>
<dbReference type="InterPro" id="IPR052344">
    <property type="entry name" value="Transposase-related"/>
</dbReference>
<accession>A0ABM8IKE7</accession>
<dbReference type="Pfam" id="PF03050">
    <property type="entry name" value="DDE_Tnp_IS66"/>
    <property type="match status" value="1"/>
</dbReference>
<evidence type="ECO:0000313" key="3">
    <source>
        <dbReference type="EMBL" id="BEH91590.1"/>
    </source>
</evidence>
<proteinExistence type="predicted"/>
<dbReference type="InterPro" id="IPR004291">
    <property type="entry name" value="Transposase_IS66_central"/>
</dbReference>
<dbReference type="EMBL" id="AP028127">
    <property type="protein sequence ID" value="BEH91590.1"/>
    <property type="molecule type" value="Genomic_DNA"/>
</dbReference>
<sequence>MLAFIETPKAPIQRSFAGASVLAEVFHQKYVLSIPCYRQVSEWARYGLSVSDKTLSNWIMIASHDWLRPIYDLLRKELVLNQVLHADETPYQILNRADGKPATSQARFWLFRTIKNTEHPIAYYHADLTRERAVATTILEGFKGYLHCDGYSGYKNIPNLSLVGCWAHVRRKFFEIPGNNGKAQKAVEYCDKIFSFEKTIKELSPEERQKQRQLVIKPVVEDFFDWLQSFYAMKGKLQTAVMYALNQKVELLRFLEDGNLEASNNLAEQGIRPITIGRKNYLFSTSMKGATANAMAYTIIETAKANRLNPSKYLNYLFEKLPNTDFIRNPDVLVDFLPWAKSVQENCQ</sequence>
<dbReference type="RefSeq" id="WP_338617441.1">
    <property type="nucleotide sequence ID" value="NZ_AP028127.1"/>
</dbReference>
<dbReference type="InterPro" id="IPR039552">
    <property type="entry name" value="IS66_C"/>
</dbReference>
<keyword evidence="4" id="KW-1185">Reference proteome</keyword>
<protein>
    <recommendedName>
        <fullName evidence="5">IS66 family transposase</fullName>
    </recommendedName>
</protein>
<dbReference type="NCBIfam" id="NF033517">
    <property type="entry name" value="transpos_IS66"/>
    <property type="match status" value="1"/>
</dbReference>
<gene>
    <name evidence="3" type="ORF">T23_16920</name>
</gene>
<feature type="domain" description="Transposase IS66 C-terminal" evidence="2">
    <location>
        <begin position="298"/>
        <end position="339"/>
    </location>
</feature>
<evidence type="ECO:0000259" key="2">
    <source>
        <dbReference type="Pfam" id="PF13817"/>
    </source>
</evidence>
<feature type="domain" description="Transposase IS66 central" evidence="1">
    <location>
        <begin position="15"/>
        <end position="291"/>
    </location>
</feature>
<name>A0ABM8IKE7_9FIRM</name>
<reference evidence="3" key="1">
    <citation type="journal article" date="2024" name="Int. J. Syst. Evol. Microbiol.">
        <title>Turicibacter faecis sp. nov., isolated from faeces of heart failure mouse model.</title>
        <authorList>
            <person name="Imamura Y."/>
            <person name="Motooka D."/>
            <person name="Nakajima Y."/>
            <person name="Ito S."/>
            <person name="Kitakaze M."/>
            <person name="Iida T."/>
            <person name="Nakamura S."/>
        </authorList>
    </citation>
    <scope>NUCLEOTIDE SEQUENCE</scope>
    <source>
        <strain evidence="3">TC023</strain>
    </source>
</reference>
<evidence type="ECO:0000313" key="4">
    <source>
        <dbReference type="Proteomes" id="UP001432099"/>
    </source>
</evidence>
<evidence type="ECO:0000259" key="1">
    <source>
        <dbReference type="Pfam" id="PF03050"/>
    </source>
</evidence>
<dbReference type="Proteomes" id="UP001432099">
    <property type="component" value="Chromosome"/>
</dbReference>